<accession>A0A6C0DPH7</accession>
<proteinExistence type="predicted"/>
<evidence type="ECO:0000256" key="1">
    <source>
        <dbReference type="SAM" id="MobiDB-lite"/>
    </source>
</evidence>
<dbReference type="AlphaFoldDB" id="A0A6C0DPH7"/>
<feature type="compositionally biased region" description="Polar residues" evidence="1">
    <location>
        <begin position="7"/>
        <end position="19"/>
    </location>
</feature>
<organism evidence="2">
    <name type="scientific">viral metagenome</name>
    <dbReference type="NCBI Taxonomy" id="1070528"/>
    <lineage>
        <taxon>unclassified sequences</taxon>
        <taxon>metagenomes</taxon>
        <taxon>organismal metagenomes</taxon>
    </lineage>
</organism>
<dbReference type="EMBL" id="MN739659">
    <property type="protein sequence ID" value="QHT18828.1"/>
    <property type="molecule type" value="Genomic_DNA"/>
</dbReference>
<evidence type="ECO:0000313" key="2">
    <source>
        <dbReference type="EMBL" id="QHT18828.1"/>
    </source>
</evidence>
<protein>
    <submittedName>
        <fullName evidence="2">Uncharacterized protein</fullName>
    </submittedName>
</protein>
<feature type="region of interest" description="Disordered" evidence="1">
    <location>
        <begin position="1"/>
        <end position="30"/>
    </location>
</feature>
<sequence>MRKGVKQQVNQLKNTLTQSAKDEPVSYLQK</sequence>
<name>A0A6C0DPH7_9ZZZZ</name>
<reference evidence="2" key="1">
    <citation type="journal article" date="2020" name="Nature">
        <title>Giant virus diversity and host interactions through global metagenomics.</title>
        <authorList>
            <person name="Schulz F."/>
            <person name="Roux S."/>
            <person name="Paez-Espino D."/>
            <person name="Jungbluth S."/>
            <person name="Walsh D.A."/>
            <person name="Denef V.J."/>
            <person name="McMahon K.D."/>
            <person name="Konstantinidis K.T."/>
            <person name="Eloe-Fadrosh E.A."/>
            <person name="Kyrpides N.C."/>
            <person name="Woyke T."/>
        </authorList>
    </citation>
    <scope>NUCLEOTIDE SEQUENCE</scope>
    <source>
        <strain evidence="2">GVMAG-M-3300023174-49</strain>
    </source>
</reference>